<protein>
    <submittedName>
        <fullName evidence="1">Uncharacterized protein</fullName>
    </submittedName>
</protein>
<comment type="caution">
    <text evidence="1">The sequence shown here is derived from an EMBL/GenBank/DDBJ whole genome shotgun (WGS) entry which is preliminary data.</text>
</comment>
<accession>A0ABD1L9B1</accession>
<sequence>MEDGIEGLAEGAGVNPDGFMSLLEEEGVEEEKKERISKQQNIISVVAYLRNGQTEQAFKALNEGDSCED</sequence>
<dbReference type="Proteomes" id="UP001603857">
    <property type="component" value="Unassembled WGS sequence"/>
</dbReference>
<reference evidence="1 2" key="1">
    <citation type="submission" date="2024-08" db="EMBL/GenBank/DDBJ databases">
        <title>Insights into the chromosomal genome structure of Flemingia macrophylla.</title>
        <authorList>
            <person name="Ding Y."/>
            <person name="Zhao Y."/>
            <person name="Bi W."/>
            <person name="Wu M."/>
            <person name="Zhao G."/>
            <person name="Gong Y."/>
            <person name="Li W."/>
            <person name="Zhang P."/>
        </authorList>
    </citation>
    <scope>NUCLEOTIDE SEQUENCE [LARGE SCALE GENOMIC DNA]</scope>
    <source>
        <strain evidence="1">DYQJB</strain>
        <tissue evidence="1">Leaf</tissue>
    </source>
</reference>
<dbReference type="EMBL" id="JBGMDY010000010">
    <property type="protein sequence ID" value="KAL2320112.1"/>
    <property type="molecule type" value="Genomic_DNA"/>
</dbReference>
<name>A0ABD1L9B1_9FABA</name>
<organism evidence="1 2">
    <name type="scientific">Flemingia macrophylla</name>
    <dbReference type="NCBI Taxonomy" id="520843"/>
    <lineage>
        <taxon>Eukaryota</taxon>
        <taxon>Viridiplantae</taxon>
        <taxon>Streptophyta</taxon>
        <taxon>Embryophyta</taxon>
        <taxon>Tracheophyta</taxon>
        <taxon>Spermatophyta</taxon>
        <taxon>Magnoliopsida</taxon>
        <taxon>eudicotyledons</taxon>
        <taxon>Gunneridae</taxon>
        <taxon>Pentapetalae</taxon>
        <taxon>rosids</taxon>
        <taxon>fabids</taxon>
        <taxon>Fabales</taxon>
        <taxon>Fabaceae</taxon>
        <taxon>Papilionoideae</taxon>
        <taxon>50 kb inversion clade</taxon>
        <taxon>NPAAA clade</taxon>
        <taxon>indigoferoid/millettioid clade</taxon>
        <taxon>Phaseoleae</taxon>
        <taxon>Flemingia</taxon>
    </lineage>
</organism>
<keyword evidence="2" id="KW-1185">Reference proteome</keyword>
<proteinExistence type="predicted"/>
<gene>
    <name evidence="1" type="ORF">Fmac_029081</name>
</gene>
<evidence type="ECO:0000313" key="1">
    <source>
        <dbReference type="EMBL" id="KAL2320112.1"/>
    </source>
</evidence>
<evidence type="ECO:0000313" key="2">
    <source>
        <dbReference type="Proteomes" id="UP001603857"/>
    </source>
</evidence>
<dbReference type="AlphaFoldDB" id="A0ABD1L9B1"/>